<evidence type="ECO:0000256" key="1">
    <source>
        <dbReference type="ARBA" id="ARBA00004202"/>
    </source>
</evidence>
<evidence type="ECO:0000256" key="2">
    <source>
        <dbReference type="ARBA" id="ARBA00022448"/>
    </source>
</evidence>
<evidence type="ECO:0000256" key="7">
    <source>
        <dbReference type="ARBA" id="ARBA00023004"/>
    </source>
</evidence>
<dbReference type="RefSeq" id="WP_119928955.1">
    <property type="nucleotide sequence ID" value="NZ_QZEY01000010.1"/>
</dbReference>
<name>A0A3A4B7T4_9ACTN</name>
<evidence type="ECO:0000256" key="6">
    <source>
        <dbReference type="ARBA" id="ARBA00022840"/>
    </source>
</evidence>
<keyword evidence="9" id="KW-0472">Membrane</keyword>
<dbReference type="GO" id="GO:0016887">
    <property type="term" value="F:ATP hydrolysis activity"/>
    <property type="evidence" value="ECO:0007669"/>
    <property type="project" value="InterPro"/>
</dbReference>
<dbReference type="EMBL" id="QZEY01000010">
    <property type="protein sequence ID" value="RJL30178.1"/>
    <property type="molecule type" value="Genomic_DNA"/>
</dbReference>
<reference evidence="11 12" key="1">
    <citation type="submission" date="2018-09" db="EMBL/GenBank/DDBJ databases">
        <title>YIM 75507 draft genome.</title>
        <authorList>
            <person name="Tang S."/>
            <person name="Feng Y."/>
        </authorList>
    </citation>
    <scope>NUCLEOTIDE SEQUENCE [LARGE SCALE GENOMIC DNA]</scope>
    <source>
        <strain evidence="11 12">YIM 75507</strain>
    </source>
</reference>
<dbReference type="GO" id="GO:0006826">
    <property type="term" value="P:iron ion transport"/>
    <property type="evidence" value="ECO:0007669"/>
    <property type="project" value="UniProtKB-KW"/>
</dbReference>
<dbReference type="InterPro" id="IPR003439">
    <property type="entry name" value="ABC_transporter-like_ATP-bd"/>
</dbReference>
<dbReference type="GO" id="GO:0005886">
    <property type="term" value="C:plasma membrane"/>
    <property type="evidence" value="ECO:0007669"/>
    <property type="project" value="UniProtKB-SubCell"/>
</dbReference>
<accession>A0A3A4B7T4</accession>
<keyword evidence="5" id="KW-0547">Nucleotide-binding</keyword>
<sequence length="274" mass="29521">MIVQRDVALRGDKLCLSYHGSTVVEDGCIALRPGRVTALVGPNGSGKSTLLRALARLHRADRGSVSLDDTTSAAALSPREFARRVTLLAQSRPTPAGVKVRDVVGYGRHPHRGRWRGGDPDGPAAIIRAMDVTGVASMAERAVDELSGGELQRVWLASCLAQDTGVLLLDEPTNHLDLRYQVELLDLVRDLAEEHRVAVGVVLHDLNQAAGVADHVVLLCNGRVLADGTPEEVLTEERLSLAYGIRIEVTHDPRTGTVHTRPVGRHSARVHVSI</sequence>
<dbReference type="Gene3D" id="3.40.50.300">
    <property type="entry name" value="P-loop containing nucleotide triphosphate hydrolases"/>
    <property type="match status" value="1"/>
</dbReference>
<organism evidence="11 12">
    <name type="scientific">Bailinhaonella thermotolerans</name>
    <dbReference type="NCBI Taxonomy" id="1070861"/>
    <lineage>
        <taxon>Bacteria</taxon>
        <taxon>Bacillati</taxon>
        <taxon>Actinomycetota</taxon>
        <taxon>Actinomycetes</taxon>
        <taxon>Streptosporangiales</taxon>
        <taxon>Streptosporangiaceae</taxon>
        <taxon>Bailinhaonella</taxon>
    </lineage>
</organism>
<comment type="subcellular location">
    <subcellularLocation>
        <location evidence="1">Cell membrane</location>
        <topology evidence="1">Peripheral membrane protein</topology>
    </subcellularLocation>
</comment>
<evidence type="ECO:0000256" key="8">
    <source>
        <dbReference type="ARBA" id="ARBA00023065"/>
    </source>
</evidence>
<dbReference type="Proteomes" id="UP000265768">
    <property type="component" value="Unassembled WGS sequence"/>
</dbReference>
<evidence type="ECO:0000259" key="10">
    <source>
        <dbReference type="PROSITE" id="PS50893"/>
    </source>
</evidence>
<evidence type="ECO:0000256" key="9">
    <source>
        <dbReference type="ARBA" id="ARBA00023136"/>
    </source>
</evidence>
<dbReference type="InterPro" id="IPR051535">
    <property type="entry name" value="Siderophore_ABC-ATPase"/>
</dbReference>
<dbReference type="InterPro" id="IPR003593">
    <property type="entry name" value="AAA+_ATPase"/>
</dbReference>
<dbReference type="InterPro" id="IPR017871">
    <property type="entry name" value="ABC_transporter-like_CS"/>
</dbReference>
<keyword evidence="8" id="KW-0406">Ion transport</keyword>
<proteinExistence type="predicted"/>
<evidence type="ECO:0000313" key="11">
    <source>
        <dbReference type="EMBL" id="RJL30178.1"/>
    </source>
</evidence>
<gene>
    <name evidence="11" type="ORF">D5H75_24660</name>
</gene>
<keyword evidence="3" id="KW-1003">Cell membrane</keyword>
<keyword evidence="2" id="KW-0813">Transport</keyword>
<dbReference type="PANTHER" id="PTHR42771:SF2">
    <property type="entry name" value="IRON(3+)-HYDROXAMATE IMPORT ATP-BINDING PROTEIN FHUC"/>
    <property type="match status" value="1"/>
</dbReference>
<feature type="domain" description="ABC transporter" evidence="10">
    <location>
        <begin position="9"/>
        <end position="246"/>
    </location>
</feature>
<dbReference type="PROSITE" id="PS50893">
    <property type="entry name" value="ABC_TRANSPORTER_2"/>
    <property type="match status" value="1"/>
</dbReference>
<keyword evidence="6 11" id="KW-0067">ATP-binding</keyword>
<dbReference type="OrthoDB" id="3463810at2"/>
<dbReference type="FunFam" id="3.40.50.300:FF:000134">
    <property type="entry name" value="Iron-enterobactin ABC transporter ATP-binding protein"/>
    <property type="match status" value="1"/>
</dbReference>
<protein>
    <submittedName>
        <fullName evidence="11">ABC transporter ATP-binding protein</fullName>
    </submittedName>
</protein>
<dbReference type="AlphaFoldDB" id="A0A3A4B7T4"/>
<dbReference type="SMART" id="SM00382">
    <property type="entry name" value="AAA"/>
    <property type="match status" value="1"/>
</dbReference>
<evidence type="ECO:0000256" key="4">
    <source>
        <dbReference type="ARBA" id="ARBA00022496"/>
    </source>
</evidence>
<keyword evidence="4" id="KW-0410">Iron transport</keyword>
<keyword evidence="7" id="KW-0408">Iron</keyword>
<dbReference type="PANTHER" id="PTHR42771">
    <property type="entry name" value="IRON(3+)-HYDROXAMATE IMPORT ATP-BINDING PROTEIN FHUC"/>
    <property type="match status" value="1"/>
</dbReference>
<evidence type="ECO:0000256" key="5">
    <source>
        <dbReference type="ARBA" id="ARBA00022741"/>
    </source>
</evidence>
<dbReference type="SUPFAM" id="SSF52540">
    <property type="entry name" value="P-loop containing nucleoside triphosphate hydrolases"/>
    <property type="match status" value="1"/>
</dbReference>
<evidence type="ECO:0000256" key="3">
    <source>
        <dbReference type="ARBA" id="ARBA00022475"/>
    </source>
</evidence>
<dbReference type="InterPro" id="IPR027417">
    <property type="entry name" value="P-loop_NTPase"/>
</dbReference>
<keyword evidence="12" id="KW-1185">Reference proteome</keyword>
<dbReference type="GO" id="GO:0005524">
    <property type="term" value="F:ATP binding"/>
    <property type="evidence" value="ECO:0007669"/>
    <property type="project" value="UniProtKB-KW"/>
</dbReference>
<comment type="caution">
    <text evidence="11">The sequence shown here is derived from an EMBL/GenBank/DDBJ whole genome shotgun (WGS) entry which is preliminary data.</text>
</comment>
<evidence type="ECO:0000313" key="12">
    <source>
        <dbReference type="Proteomes" id="UP000265768"/>
    </source>
</evidence>
<dbReference type="Pfam" id="PF00005">
    <property type="entry name" value="ABC_tran"/>
    <property type="match status" value="1"/>
</dbReference>
<dbReference type="CDD" id="cd03214">
    <property type="entry name" value="ABC_Iron-Siderophores_B12_Hemin"/>
    <property type="match status" value="1"/>
</dbReference>
<dbReference type="PROSITE" id="PS00211">
    <property type="entry name" value="ABC_TRANSPORTER_1"/>
    <property type="match status" value="1"/>
</dbReference>